<dbReference type="Pfam" id="PF03023">
    <property type="entry name" value="MurJ"/>
    <property type="match status" value="1"/>
</dbReference>
<feature type="transmembrane region" description="Helical" evidence="9">
    <location>
        <begin position="428"/>
        <end position="449"/>
    </location>
</feature>
<gene>
    <name evidence="10" type="ORF">GCM10009554_13570</name>
</gene>
<keyword evidence="6 9" id="KW-1133">Transmembrane helix</keyword>
<evidence type="ECO:0000256" key="6">
    <source>
        <dbReference type="ARBA" id="ARBA00022989"/>
    </source>
</evidence>
<keyword evidence="5" id="KW-0573">Peptidoglycan synthesis</keyword>
<evidence type="ECO:0000256" key="8">
    <source>
        <dbReference type="SAM" id="MobiDB-lite"/>
    </source>
</evidence>
<accession>A0ABN1PMJ7</accession>
<feature type="transmembrane region" description="Helical" evidence="9">
    <location>
        <begin position="395"/>
        <end position="416"/>
    </location>
</feature>
<evidence type="ECO:0000313" key="10">
    <source>
        <dbReference type="EMBL" id="GAA0930457.1"/>
    </source>
</evidence>
<keyword evidence="2" id="KW-1003">Cell membrane</keyword>
<dbReference type="RefSeq" id="WP_343965950.1">
    <property type="nucleotide sequence ID" value="NZ_BAAAHK010000003.1"/>
</dbReference>
<dbReference type="Proteomes" id="UP001500542">
    <property type="component" value="Unassembled WGS sequence"/>
</dbReference>
<keyword evidence="3 9" id="KW-0812">Transmembrane</keyword>
<protein>
    <recommendedName>
        <fullName evidence="12">Peptidoglycan lipid II flippase</fullName>
    </recommendedName>
</protein>
<feature type="transmembrane region" description="Helical" evidence="9">
    <location>
        <begin position="488"/>
        <end position="509"/>
    </location>
</feature>
<reference evidence="10 11" key="1">
    <citation type="journal article" date="2019" name="Int. J. Syst. Evol. Microbiol.">
        <title>The Global Catalogue of Microorganisms (GCM) 10K type strain sequencing project: providing services to taxonomists for standard genome sequencing and annotation.</title>
        <authorList>
            <consortium name="The Broad Institute Genomics Platform"/>
            <consortium name="The Broad Institute Genome Sequencing Center for Infectious Disease"/>
            <person name="Wu L."/>
            <person name="Ma J."/>
        </authorList>
    </citation>
    <scope>NUCLEOTIDE SEQUENCE [LARGE SCALE GENOMIC DNA]</scope>
    <source>
        <strain evidence="10 11">JCM 10977</strain>
    </source>
</reference>
<feature type="transmembrane region" description="Helical" evidence="9">
    <location>
        <begin position="455"/>
        <end position="476"/>
    </location>
</feature>
<feature type="transmembrane region" description="Helical" evidence="9">
    <location>
        <begin position="233"/>
        <end position="255"/>
    </location>
</feature>
<feature type="compositionally biased region" description="Polar residues" evidence="8">
    <location>
        <begin position="1"/>
        <end position="12"/>
    </location>
</feature>
<name>A0ABN1PMJ7_9ACTN</name>
<feature type="transmembrane region" description="Helical" evidence="9">
    <location>
        <begin position="51"/>
        <end position="68"/>
    </location>
</feature>
<organism evidence="10 11">
    <name type="scientific">Kribbella koreensis</name>
    <dbReference type="NCBI Taxonomy" id="57909"/>
    <lineage>
        <taxon>Bacteria</taxon>
        <taxon>Bacillati</taxon>
        <taxon>Actinomycetota</taxon>
        <taxon>Actinomycetes</taxon>
        <taxon>Propionibacteriales</taxon>
        <taxon>Kribbellaceae</taxon>
        <taxon>Kribbella</taxon>
    </lineage>
</organism>
<keyword evidence="11" id="KW-1185">Reference proteome</keyword>
<feature type="transmembrane region" description="Helical" evidence="9">
    <location>
        <begin position="112"/>
        <end position="137"/>
    </location>
</feature>
<dbReference type="InterPro" id="IPR051050">
    <property type="entry name" value="Lipid_II_flippase_MurJ/MviN"/>
</dbReference>
<dbReference type="PRINTS" id="PR01806">
    <property type="entry name" value="VIRFACTRMVIN"/>
</dbReference>
<keyword evidence="4" id="KW-0133">Cell shape</keyword>
<dbReference type="EMBL" id="BAAAHK010000003">
    <property type="protein sequence ID" value="GAA0930457.1"/>
    <property type="molecule type" value="Genomic_DNA"/>
</dbReference>
<proteinExistence type="predicted"/>
<feature type="transmembrane region" description="Helical" evidence="9">
    <location>
        <begin position="287"/>
        <end position="305"/>
    </location>
</feature>
<feature type="transmembrane region" description="Helical" evidence="9">
    <location>
        <begin position="356"/>
        <end position="375"/>
    </location>
</feature>
<evidence type="ECO:0000256" key="1">
    <source>
        <dbReference type="ARBA" id="ARBA00004651"/>
    </source>
</evidence>
<keyword evidence="7 9" id="KW-0472">Membrane</keyword>
<sequence>MTTADQSEQITSPEPMAGSGDELREDLTSASGTARDSVTVGAWTALSRGTGVIRVVVIGAVLGPTFLGNTYQLTNSLPNLIYYGFLAGSLFVSLLVPALVQHIDNHRPKDSARVAGGFLGIAMVLLGLLAPIAVLLLPELLRITSLGGVGLSEVTRDSGQIGVTRLLILLTIPQVFLYAVVGSATAVMYAHRRFALAAAAPLVENIGIILVLVLVGMIYGTGKELGAQSTGEVLLLGLGSTGAVAAHAAIQWWGARRAGVLLRPRAGWRDPEVLVTIRKALRSVSQAGLLAVQLLALLLVSNRVAGGTVAIQMALNFYYLPIALAATPVALALLPRLSRLHQSDSTGEFTSTFIEGLGLALFMAIPAAVGFVVLADPIAHTIAAGQMASPEGLRMIALGLAALALGLVGETTFYVTTQASYARGDTKTPLVSMGVQAVFCLTLCALAAFAPARLLVPAIGGAYAIGAVIGGAHLFLRMSRGWQRRELWSSLVRITFGSIVMAIPAYFSAQLISSHLAGRPGQALALVTGAAVGVIVYALIQLLLRSPEFAWLTSGLRNRGKTAVVETG</sequence>
<dbReference type="InterPro" id="IPR004268">
    <property type="entry name" value="MurJ"/>
</dbReference>
<feature type="transmembrane region" description="Helical" evidence="9">
    <location>
        <begin position="166"/>
        <end position="190"/>
    </location>
</feature>
<evidence type="ECO:0000256" key="3">
    <source>
        <dbReference type="ARBA" id="ARBA00022692"/>
    </source>
</evidence>
<feature type="transmembrane region" description="Helical" evidence="9">
    <location>
        <begin position="80"/>
        <end position="100"/>
    </location>
</feature>
<feature type="transmembrane region" description="Helical" evidence="9">
    <location>
        <begin position="317"/>
        <end position="335"/>
    </location>
</feature>
<comment type="caution">
    <text evidence="10">The sequence shown here is derived from an EMBL/GenBank/DDBJ whole genome shotgun (WGS) entry which is preliminary data.</text>
</comment>
<evidence type="ECO:0000256" key="2">
    <source>
        <dbReference type="ARBA" id="ARBA00022475"/>
    </source>
</evidence>
<evidence type="ECO:0000256" key="9">
    <source>
        <dbReference type="SAM" id="Phobius"/>
    </source>
</evidence>
<feature type="transmembrane region" description="Helical" evidence="9">
    <location>
        <begin position="202"/>
        <end position="221"/>
    </location>
</feature>
<dbReference type="PANTHER" id="PTHR47019">
    <property type="entry name" value="LIPID II FLIPPASE MURJ"/>
    <property type="match status" value="1"/>
</dbReference>
<feature type="transmembrane region" description="Helical" evidence="9">
    <location>
        <begin position="521"/>
        <end position="544"/>
    </location>
</feature>
<dbReference type="PANTHER" id="PTHR47019:SF1">
    <property type="entry name" value="LIPID II FLIPPASE MURJ"/>
    <property type="match status" value="1"/>
</dbReference>
<feature type="region of interest" description="Disordered" evidence="8">
    <location>
        <begin position="1"/>
        <end position="32"/>
    </location>
</feature>
<evidence type="ECO:0000256" key="7">
    <source>
        <dbReference type="ARBA" id="ARBA00023136"/>
    </source>
</evidence>
<evidence type="ECO:0000256" key="4">
    <source>
        <dbReference type="ARBA" id="ARBA00022960"/>
    </source>
</evidence>
<evidence type="ECO:0000256" key="5">
    <source>
        <dbReference type="ARBA" id="ARBA00022984"/>
    </source>
</evidence>
<evidence type="ECO:0008006" key="12">
    <source>
        <dbReference type="Google" id="ProtNLM"/>
    </source>
</evidence>
<comment type="subcellular location">
    <subcellularLocation>
        <location evidence="1">Cell membrane</location>
        <topology evidence="1">Multi-pass membrane protein</topology>
    </subcellularLocation>
</comment>
<evidence type="ECO:0000313" key="11">
    <source>
        <dbReference type="Proteomes" id="UP001500542"/>
    </source>
</evidence>